<dbReference type="InterPro" id="IPR020845">
    <property type="entry name" value="AMP-binding_CS"/>
</dbReference>
<evidence type="ECO:0000256" key="2">
    <source>
        <dbReference type="ARBA" id="ARBA00003499"/>
    </source>
</evidence>
<feature type="transmembrane region" description="Helical" evidence="16">
    <location>
        <begin position="1542"/>
        <end position="1563"/>
    </location>
</feature>
<dbReference type="InterPro" id="IPR014397">
    <property type="entry name" value="Lys2"/>
</dbReference>
<dbReference type="EC" id="1.2.1.95" evidence="5"/>
<comment type="catalytic activity">
    <reaction evidence="13">
        <text>(S)-2-amino-6-oxohexanoate + AMP + diphosphate + NADP(+) = L-2-aminoadipate + ATP + NADPH + H(+)</text>
        <dbReference type="Rhea" id="RHEA:46936"/>
        <dbReference type="ChEBI" id="CHEBI:15378"/>
        <dbReference type="ChEBI" id="CHEBI:30616"/>
        <dbReference type="ChEBI" id="CHEBI:33019"/>
        <dbReference type="ChEBI" id="CHEBI:57783"/>
        <dbReference type="ChEBI" id="CHEBI:58321"/>
        <dbReference type="ChEBI" id="CHEBI:58349"/>
        <dbReference type="ChEBI" id="CHEBI:58672"/>
        <dbReference type="ChEBI" id="CHEBI:456215"/>
        <dbReference type="EC" id="1.2.1.95"/>
    </reaction>
</comment>
<dbReference type="InterPro" id="IPR036736">
    <property type="entry name" value="ACP-like_sf"/>
</dbReference>
<dbReference type="InterPro" id="IPR000873">
    <property type="entry name" value="AMP-dep_synth/lig_dom"/>
</dbReference>
<dbReference type="SUPFAM" id="SSF51735">
    <property type="entry name" value="NAD(P)-binding Rossmann-fold domains"/>
    <property type="match status" value="1"/>
</dbReference>
<evidence type="ECO:0000256" key="10">
    <source>
        <dbReference type="ARBA" id="ARBA00023154"/>
    </source>
</evidence>
<dbReference type="SUPFAM" id="SSF52777">
    <property type="entry name" value="CoA-dependent acyltransferases"/>
    <property type="match status" value="1"/>
</dbReference>
<keyword evidence="19" id="KW-1185">Reference proteome</keyword>
<dbReference type="InterPro" id="IPR009081">
    <property type="entry name" value="PP-bd_ACP"/>
</dbReference>
<dbReference type="SMART" id="SM00823">
    <property type="entry name" value="PKS_PP"/>
    <property type="match status" value="1"/>
</dbReference>
<dbReference type="PROSITE" id="PS00012">
    <property type="entry name" value="PHOSPHOPANTETHEINE"/>
    <property type="match status" value="1"/>
</dbReference>
<dbReference type="InterPro" id="IPR020806">
    <property type="entry name" value="PKS_PP-bd"/>
</dbReference>
<dbReference type="NCBIfam" id="TIGR01746">
    <property type="entry name" value="Thioester-redct"/>
    <property type="match status" value="1"/>
</dbReference>
<dbReference type="Proteomes" id="UP000683000">
    <property type="component" value="Unassembled WGS sequence"/>
</dbReference>
<dbReference type="Gene3D" id="1.10.1200.10">
    <property type="entry name" value="ACP-like"/>
    <property type="match status" value="1"/>
</dbReference>
<dbReference type="InterPro" id="IPR042099">
    <property type="entry name" value="ANL_N_sf"/>
</dbReference>
<dbReference type="InterPro" id="IPR013120">
    <property type="entry name" value="FAR_NAD-bd"/>
</dbReference>
<feature type="transmembrane region" description="Helical" evidence="16">
    <location>
        <begin position="1623"/>
        <end position="1645"/>
    </location>
</feature>
<comment type="function">
    <text evidence="2">Catalyzes the activation of alpha-aminoadipate by ATP-dependent adenylation and the reduction of activated alpha-aminoadipate by NADPH. The activated alpha-aminoadipate is bound to the phosphopantheinyl group of the enzyme itself before it is reduced to (S)-2-amino-6-oxohexanoate.</text>
</comment>
<evidence type="ECO:0000256" key="15">
    <source>
        <dbReference type="ARBA" id="ARBA00049537"/>
    </source>
</evidence>
<feature type="domain" description="Carrier" evidence="17">
    <location>
        <begin position="908"/>
        <end position="985"/>
    </location>
</feature>
<dbReference type="PROSITE" id="PS00455">
    <property type="entry name" value="AMP_BINDING"/>
    <property type="match status" value="1"/>
</dbReference>
<dbReference type="UniPathway" id="UPA00033">
    <property type="reaction ID" value="UER00032"/>
</dbReference>
<evidence type="ECO:0000256" key="12">
    <source>
        <dbReference type="ARBA" id="ARBA00032195"/>
    </source>
</evidence>
<evidence type="ECO:0000256" key="7">
    <source>
        <dbReference type="ARBA" id="ARBA00022450"/>
    </source>
</evidence>
<comment type="cofactor">
    <cofactor evidence="1">
        <name>pantetheine 4'-phosphate</name>
        <dbReference type="ChEBI" id="CHEBI:47942"/>
    </cofactor>
</comment>
<dbReference type="Pfam" id="PF07993">
    <property type="entry name" value="NAD_binding_4"/>
    <property type="match status" value="1"/>
</dbReference>
<keyword evidence="8" id="KW-0597">Phosphoprotein</keyword>
<dbReference type="InterPro" id="IPR045340">
    <property type="entry name" value="DUF6533"/>
</dbReference>
<dbReference type="OrthoDB" id="329835at2759"/>
<organism evidence="18 19">
    <name type="scientific">Boletus reticuloceps</name>
    <dbReference type="NCBI Taxonomy" id="495285"/>
    <lineage>
        <taxon>Eukaryota</taxon>
        <taxon>Fungi</taxon>
        <taxon>Dikarya</taxon>
        <taxon>Basidiomycota</taxon>
        <taxon>Agaricomycotina</taxon>
        <taxon>Agaricomycetes</taxon>
        <taxon>Agaricomycetidae</taxon>
        <taxon>Boletales</taxon>
        <taxon>Boletineae</taxon>
        <taxon>Boletaceae</taxon>
        <taxon>Boletoideae</taxon>
        <taxon>Boletus</taxon>
    </lineage>
</organism>
<comment type="catalytic activity">
    <reaction evidence="15">
        <text>(S)-2-amino-6-oxohexanoate + NADP(+) + H2O = L-2-aminoadipate + NADPH + 2 H(+)</text>
        <dbReference type="Rhea" id="RHEA:12304"/>
        <dbReference type="ChEBI" id="CHEBI:15377"/>
        <dbReference type="ChEBI" id="CHEBI:15378"/>
        <dbReference type="ChEBI" id="CHEBI:57783"/>
        <dbReference type="ChEBI" id="CHEBI:58321"/>
        <dbReference type="ChEBI" id="CHEBI:58349"/>
        <dbReference type="ChEBI" id="CHEBI:58672"/>
        <dbReference type="EC" id="1.2.1.31"/>
    </reaction>
</comment>
<dbReference type="EC" id="1.2.1.31" evidence="6"/>
<reference evidence="18" key="1">
    <citation type="submission" date="2021-03" db="EMBL/GenBank/DDBJ databases">
        <title>Evolutionary innovations through gain and loss of genes in the ectomycorrhizal Boletales.</title>
        <authorList>
            <person name="Wu G."/>
            <person name="Miyauchi S."/>
            <person name="Morin E."/>
            <person name="Yang Z.-L."/>
            <person name="Xu J."/>
            <person name="Martin F.M."/>
        </authorList>
    </citation>
    <scope>NUCLEOTIDE SEQUENCE</scope>
    <source>
        <strain evidence="18">BR01</strain>
    </source>
</reference>
<name>A0A8I2YZU7_9AGAM</name>
<gene>
    <name evidence="18" type="ORF">JVT61DRAFT_10177</name>
</gene>
<dbReference type="EMBL" id="JAGFBS010000004">
    <property type="protein sequence ID" value="KAG6379657.1"/>
    <property type="molecule type" value="Genomic_DNA"/>
</dbReference>
<protein>
    <recommendedName>
        <fullName evidence="12">Alpha-aminoadipate reductase</fullName>
        <ecNumber evidence="6">1.2.1.31</ecNumber>
        <ecNumber evidence="5">1.2.1.95</ecNumber>
    </recommendedName>
    <alternativeName>
        <fullName evidence="11">L-aminoadipate-semialdehyde dehydrogenase</fullName>
    </alternativeName>
</protein>
<comment type="similarity">
    <text evidence="4">Belongs to the ATP-dependent AMP-binding enzyme family.</text>
</comment>
<keyword evidence="7" id="KW-0596">Phosphopantetheine</keyword>
<accession>A0A8I2YZU7</accession>
<dbReference type="InterPro" id="IPR045851">
    <property type="entry name" value="AMP-bd_C_sf"/>
</dbReference>
<dbReference type="SUPFAM" id="SSF47336">
    <property type="entry name" value="ACP-like"/>
    <property type="match status" value="1"/>
</dbReference>
<dbReference type="InterPro" id="IPR036291">
    <property type="entry name" value="NAD(P)-bd_dom_sf"/>
</dbReference>
<dbReference type="Gene3D" id="3.40.50.12780">
    <property type="entry name" value="N-terminal domain of ligase-like"/>
    <property type="match status" value="1"/>
</dbReference>
<dbReference type="PANTHER" id="PTHR44845:SF1">
    <property type="entry name" value="L-2-AMINOADIPATE REDUCTASE"/>
    <property type="match status" value="1"/>
</dbReference>
<dbReference type="Pfam" id="PF00550">
    <property type="entry name" value="PP-binding"/>
    <property type="match status" value="1"/>
</dbReference>
<dbReference type="InterPro" id="IPR010080">
    <property type="entry name" value="Thioester_reductase-like_dom"/>
</dbReference>
<evidence type="ECO:0000256" key="11">
    <source>
        <dbReference type="ARBA" id="ARBA00031335"/>
    </source>
</evidence>
<dbReference type="GO" id="GO:0031177">
    <property type="term" value="F:phosphopantetheine binding"/>
    <property type="evidence" value="ECO:0007669"/>
    <property type="project" value="InterPro"/>
</dbReference>
<dbReference type="NCBIfam" id="TIGR03443">
    <property type="entry name" value="alpha_am_amid"/>
    <property type="match status" value="1"/>
</dbReference>
<keyword evidence="9" id="KW-0028">Amino-acid biosynthesis</keyword>
<evidence type="ECO:0000256" key="6">
    <source>
        <dbReference type="ARBA" id="ARBA00013073"/>
    </source>
</evidence>
<keyword evidence="16" id="KW-0472">Membrane</keyword>
<evidence type="ECO:0000256" key="4">
    <source>
        <dbReference type="ARBA" id="ARBA00006432"/>
    </source>
</evidence>
<evidence type="ECO:0000313" key="18">
    <source>
        <dbReference type="EMBL" id="KAG6379657.1"/>
    </source>
</evidence>
<evidence type="ECO:0000256" key="14">
    <source>
        <dbReference type="ARBA" id="ARBA00048414"/>
    </source>
</evidence>
<dbReference type="SUPFAM" id="SSF56801">
    <property type="entry name" value="Acetyl-CoA synthetase-like"/>
    <property type="match status" value="1"/>
</dbReference>
<dbReference type="Gene3D" id="3.30.559.30">
    <property type="entry name" value="Nonribosomal peptide synthetase, condensation domain"/>
    <property type="match status" value="1"/>
</dbReference>
<comment type="catalytic activity">
    <reaction evidence="14">
        <text>(S)-2-amino-6-oxohexanoate + NAD(+) + H2O = L-2-aminoadipate + NADH + 2 H(+)</text>
        <dbReference type="Rhea" id="RHEA:12308"/>
        <dbReference type="ChEBI" id="CHEBI:15377"/>
        <dbReference type="ChEBI" id="CHEBI:15378"/>
        <dbReference type="ChEBI" id="CHEBI:57540"/>
        <dbReference type="ChEBI" id="CHEBI:57945"/>
        <dbReference type="ChEBI" id="CHEBI:58321"/>
        <dbReference type="ChEBI" id="CHEBI:58672"/>
        <dbReference type="EC" id="1.2.1.31"/>
    </reaction>
</comment>
<evidence type="ECO:0000256" key="13">
    <source>
        <dbReference type="ARBA" id="ARBA00048260"/>
    </source>
</evidence>
<comment type="caution">
    <text evidence="18">The sequence shown here is derived from an EMBL/GenBank/DDBJ whole genome shotgun (WGS) entry which is preliminary data.</text>
</comment>
<keyword evidence="10" id="KW-0457">Lysine biosynthesis</keyword>
<evidence type="ECO:0000256" key="3">
    <source>
        <dbReference type="ARBA" id="ARBA00004827"/>
    </source>
</evidence>
<evidence type="ECO:0000256" key="16">
    <source>
        <dbReference type="SAM" id="Phobius"/>
    </source>
</evidence>
<evidence type="ECO:0000256" key="1">
    <source>
        <dbReference type="ARBA" id="ARBA00001957"/>
    </source>
</evidence>
<evidence type="ECO:0000256" key="8">
    <source>
        <dbReference type="ARBA" id="ARBA00022553"/>
    </source>
</evidence>
<dbReference type="GO" id="GO:0019878">
    <property type="term" value="P:lysine biosynthetic process via aminoadipic acid"/>
    <property type="evidence" value="ECO:0007669"/>
    <property type="project" value="UniProtKB-UniPathway"/>
</dbReference>
<dbReference type="PROSITE" id="PS50075">
    <property type="entry name" value="CARRIER"/>
    <property type="match status" value="1"/>
</dbReference>
<dbReference type="Gene3D" id="3.30.300.30">
    <property type="match status" value="1"/>
</dbReference>
<dbReference type="Pfam" id="PF00501">
    <property type="entry name" value="AMP-binding"/>
    <property type="match status" value="1"/>
</dbReference>
<dbReference type="CDD" id="cd05235">
    <property type="entry name" value="SDR_e1"/>
    <property type="match status" value="1"/>
</dbReference>
<dbReference type="InterPro" id="IPR006162">
    <property type="entry name" value="Ppantetheine_attach_site"/>
</dbReference>
<evidence type="ECO:0000256" key="9">
    <source>
        <dbReference type="ARBA" id="ARBA00022605"/>
    </source>
</evidence>
<dbReference type="Gene3D" id="3.40.50.720">
    <property type="entry name" value="NAD(P)-binding Rossmann-like Domain"/>
    <property type="match status" value="1"/>
</dbReference>
<comment type="pathway">
    <text evidence="3">Amino-acid biosynthesis; L-lysine biosynthesis via AAA pathway; L-lysine from L-alpha-aminoadipate (fungal route): step 1/3.</text>
</comment>
<feature type="transmembrane region" description="Helical" evidence="16">
    <location>
        <begin position="1575"/>
        <end position="1593"/>
    </location>
</feature>
<feature type="transmembrane region" description="Helical" evidence="16">
    <location>
        <begin position="1506"/>
        <end position="1530"/>
    </location>
</feature>
<feature type="transmembrane region" description="Helical" evidence="16">
    <location>
        <begin position="350"/>
        <end position="373"/>
    </location>
</feature>
<dbReference type="GO" id="GO:0004043">
    <property type="term" value="F:L-aminoadipate-semialdehyde dehydrogenase [NAD(P)+] activity"/>
    <property type="evidence" value="ECO:0007669"/>
    <property type="project" value="UniProtKB-EC"/>
</dbReference>
<dbReference type="PANTHER" id="PTHR44845">
    <property type="entry name" value="CARRIER DOMAIN-CONTAINING PROTEIN"/>
    <property type="match status" value="1"/>
</dbReference>
<evidence type="ECO:0000256" key="5">
    <source>
        <dbReference type="ARBA" id="ARBA00012913"/>
    </source>
</evidence>
<keyword evidence="16" id="KW-0812">Transmembrane</keyword>
<evidence type="ECO:0000313" key="19">
    <source>
        <dbReference type="Proteomes" id="UP000683000"/>
    </source>
</evidence>
<dbReference type="Pfam" id="PF20151">
    <property type="entry name" value="DUF6533"/>
    <property type="match status" value="1"/>
</dbReference>
<proteinExistence type="inferred from homology"/>
<sequence>MAANALSRVSARLQNLPSMSLPTDYPRPIGTNKLIEAAHTANLPEPTSLALLKLALQTHDGDTEDDDAQTTDSSPSAFHLLLAAFTVLLHRYTGDTDIVIGSSSAAASAPLILRLAVDPSDTFWTIVRRVQFVEKEADADVLPYETIVQALRKDKEDTVESSRPLFRVRFFDETDEPRENFIHSTSLTSDLTIFVTRPPATTRSSLAPRIALRILYNSLLFSPVRISFIVDQLSVFLRNISASPAAFVGSVPLLTNGQKAHLPNPTADLHWCDWKGAITDVFSRNAIRWPDRPCVIQSVSTTTPDAIQDARTYTYGDIRRASNILAHHLLQGGIKREEVVMIYAYRSVELVVAVMAVLKAGATFSVIGALLFSCRTLSTRFIRYLLDPAYPPSRQQIYLQVAQPRGLVVLAGAGRIGPSVREFLSNNLKIRVEVPALEFSPTGGILGGIVDGTDVLKSRCHLAETDPNVILGPDSIGTLSFTSGSTGIPKSVKGRHYSLTHFFPWMGEKFMLGEFSKFTMLSGIAHDPIQRDIFTPLFFGAELYVPTAEDIGTPGQLAEWMDANKVTVTHLTPAMGQLLSAQATHQIPSLRSAFFVGDVLTKRDCLRLQSLAANVQIINMYGTTETQRAVSYFSIPPVSVDPTFLATQKDIMPAGEGMVDVQLLVVNRSDKFVPCGVGEVGEIYVRSGGLAEGYLDPEASAEKFVSNWFAPSPSPWKDTILHPRQGLAGPESRHWKGIRDRMYRSGDLGRYLPDGRVECTGRADDQVKIRGFRIELGEIDTLMSQHPLVRENVTLVRRDKDEEKILVSYFVPLEGAQLNGFTSELSDGEEAGGVKSISKYRRLIKDIREHLKKKLPSYSIPTLFVPLHRMPLNPNGKIDKPALPFPDTAHAHVVYAEHKAASKGDKTRAISPTERKLCSIWAEVLPNPPEAIPLHESFFDLGGHSILATRLIFEIRKVFVVAAPLGLIFAQPTISGLAAAIDILRDPDFGIAAPDSNSTPPTPVHMVDGMQKKFTPVVVEYGQDFEHLVSRLRDSYSPLPPEFDTRALTVFLTGATGYLGAFVLRDLLQRQQRVQKVICLVRSPSAENGLGRLKQGSTDRGVWDEDWVASGRLEVVIGDLGQDHFGMNESTWARVAAEADVVLHNGALVHWVYPYEKLRSPNVMGTLTAVELASTTKPKLVVFVSSTSAIDTEHYVRLSDSLTHMHAKRRGVPEDDDLEGARTGLKTGYGQSKWVSEKLLFEAGKRGLKGHIIRPGYVVGDSKTAVTNTDDFIWRMVKGCVQLGLVPDINNTVNMVPVDHVARCTALAAVAPLPNAMQTVLHIAANPLRTFNDLLSSLAEYGFSTRQCEYLVWRRELERHVMEVQDNALFPLLHFVLDDLPTSTKAPELDDANTATLLAQSRNPSTTSTVSDGLMGLYLAWLVGAAFLPVPKSPGSQKCLPALENGSPEPHLFFRSLSYPQMSVGAETEKYLRIASISIAAYDYLITLPAEVRFYRSQPTILRPSLGCVLFVLIRYVSIIVMVVSNYGVLATSFTVDSCNNYYLVAPFFKVFQTMISQVILGVRTFNIARRDRSVGVALAIAFAITTALEWFTNMYRRVRDHRTLNGRISCTPGNDGRYRTAWIYYVISMLWDTGTLSVSTIYLVRYNAINGRSVLVYSSSSEVRSIALRFGRRFSRLIRTYENPLITAASRSLISDIHTLTRRCCAVDVPRPLSLLHTLLRARPPNELFDDPWFKAVRIWAEVDDICETESFDGHKKSFVEYTLNILFFPDLHTTYRIPKILVLRRPPPSPADSQLSLSVPSSPSLPIPGTLCSMPSPLHFQLPVMTRLCFNEQGQITYHRDIWDFRDVVRLIPGVRVVLWIVARAGAWGLSWISQKVCSNMDADAQHEECVNEDNALLTSPTDSNV</sequence>
<evidence type="ECO:0000259" key="17">
    <source>
        <dbReference type="PROSITE" id="PS50075"/>
    </source>
</evidence>
<keyword evidence="16" id="KW-1133">Transmembrane helix</keyword>